<accession>H2V9R4</accession>
<feature type="region of interest" description="Disordered" evidence="3">
    <location>
        <begin position="692"/>
        <end position="740"/>
    </location>
</feature>
<evidence type="ECO:0000256" key="1">
    <source>
        <dbReference type="ARBA" id="ARBA00023054"/>
    </source>
</evidence>
<evidence type="ECO:0000256" key="2">
    <source>
        <dbReference type="SAM" id="Coils"/>
    </source>
</evidence>
<dbReference type="PANTHER" id="PTHR28638:SF2">
    <property type="entry name" value="CELL CYCLE PROGRESSION PROTEIN 1"/>
    <property type="match status" value="1"/>
</dbReference>
<organism evidence="4 5">
    <name type="scientific">Takifugu rubripes</name>
    <name type="common">Japanese pufferfish</name>
    <name type="synonym">Fugu rubripes</name>
    <dbReference type="NCBI Taxonomy" id="31033"/>
    <lineage>
        <taxon>Eukaryota</taxon>
        <taxon>Metazoa</taxon>
        <taxon>Chordata</taxon>
        <taxon>Craniata</taxon>
        <taxon>Vertebrata</taxon>
        <taxon>Euteleostomi</taxon>
        <taxon>Actinopterygii</taxon>
        <taxon>Neopterygii</taxon>
        <taxon>Teleostei</taxon>
        <taxon>Neoteleostei</taxon>
        <taxon>Acanthomorphata</taxon>
        <taxon>Eupercaria</taxon>
        <taxon>Tetraodontiformes</taxon>
        <taxon>Tetradontoidea</taxon>
        <taxon>Tetraodontidae</taxon>
        <taxon>Takifugu</taxon>
    </lineage>
</organism>
<dbReference type="AlphaFoldDB" id="H2V9R4"/>
<dbReference type="GO" id="GO:0016020">
    <property type="term" value="C:membrane"/>
    <property type="evidence" value="ECO:0007669"/>
    <property type="project" value="TreeGrafter"/>
</dbReference>
<evidence type="ECO:0000313" key="4">
    <source>
        <dbReference type="Ensembl" id="ENSTRUP00000045954.3"/>
    </source>
</evidence>
<feature type="region of interest" description="Disordered" evidence="3">
    <location>
        <begin position="549"/>
        <end position="574"/>
    </location>
</feature>
<dbReference type="PANTHER" id="PTHR28638">
    <property type="entry name" value="CELL CYCLE PROGRESSION PROTEIN 1"/>
    <property type="match status" value="1"/>
</dbReference>
<feature type="coiled-coil region" evidence="2">
    <location>
        <begin position="286"/>
        <end position="429"/>
    </location>
</feature>
<dbReference type="InParanoid" id="H2V9R4"/>
<feature type="compositionally biased region" description="Acidic residues" evidence="3">
    <location>
        <begin position="120"/>
        <end position="129"/>
    </location>
</feature>
<dbReference type="GeneTree" id="ENSGT00940000166643"/>
<dbReference type="InterPro" id="IPR051990">
    <property type="entry name" value="CCPG1/PBIP1"/>
</dbReference>
<feature type="compositionally biased region" description="Basic and acidic residues" evidence="3">
    <location>
        <begin position="558"/>
        <end position="569"/>
    </location>
</feature>
<evidence type="ECO:0000313" key="5">
    <source>
        <dbReference type="Proteomes" id="UP000005226"/>
    </source>
</evidence>
<dbReference type="STRING" id="31033.ENSTRUP00000045954"/>
<sequence length="754" mass="86120">MSEASSDTESSCGWTIISNEVLNLSYVQQFYVYHDVDITFPLHSRESQLPKCPSQDCTMICSDFCGFIVAAFSAVLSTLCLLKDAPDAGEVAPVALLSSSDHSDIVTLNSREHVHVAEGGAEEASDEDLYLGTPCSSQYTFTPADTGKQPEMTTSSSSEDEEGRSGTTAVRRRRLRKNTTSVVTEDEELDMSQHEGEEEEEEEEEDAEQLETQTDVKASSLGVQNVKEHKSSVLNKCVMVALIIALSMGFGHFHGKNFTGVVNVITNRFFRSQKQNLNELEEQVVISLLAEIVDKLQKENQKLSTKQAQIQAQRDFKIRELEAAEAGADSLLSENQKLKDQLEEEKQLVQNFQNQNLDMQAEAQTLRVKFNQEKAATDELQTELNLLKSHIAAADEQSLSEAEGLQTRVKELENRLHFEQQRSDMWERLYVETKEERAKGDSEPKVKKRRSGVPRKVKETFDAVKNSTKEFVYYHKEQIKKAKEVMKENIRRFSDSVKSTFRNFKDSASTLLDKARGFYDKKNNGKKAKDTWQPRPLRKASHQFQDAFQFQSSHKTRKSGESAEKDPNPDRSNLNGCSGVFDCAYQESMSLFNEAMEPIKADEFHQLLRSYLQQEAHTFHHWKDLEVFISSFFNDGVFVHDLMLFTDFVSDVGDYLTEIHKDDGSDGDVFRGFEDYIYRHFFGEAYMKTYHPNGPFQGPEPNPKESRSKRHYKRQQRAKARPRDQKWSRSKKNAARNIADVKIELGPMPFDPKY</sequence>
<keyword evidence="1 2" id="KW-0175">Coiled coil</keyword>
<reference evidence="4 5" key="1">
    <citation type="journal article" date="2011" name="Genome Biol. Evol.">
        <title>Integration of the genetic map and genome assembly of fugu facilitates insights into distinct features of genome evolution in teleosts and mammals.</title>
        <authorList>
            <person name="Kai W."/>
            <person name="Kikuchi K."/>
            <person name="Tohari S."/>
            <person name="Chew A.K."/>
            <person name="Tay A."/>
            <person name="Fujiwara A."/>
            <person name="Hosoya S."/>
            <person name="Suetake H."/>
            <person name="Naruse K."/>
            <person name="Brenner S."/>
            <person name="Suzuki Y."/>
            <person name="Venkatesh B."/>
        </authorList>
    </citation>
    <scope>NUCLEOTIDE SEQUENCE [LARGE SCALE GENOMIC DNA]</scope>
</reference>
<evidence type="ECO:0008006" key="6">
    <source>
        <dbReference type="Google" id="ProtNLM"/>
    </source>
</evidence>
<reference evidence="4" key="2">
    <citation type="submission" date="2025-08" db="UniProtKB">
        <authorList>
            <consortium name="Ensembl"/>
        </authorList>
    </citation>
    <scope>IDENTIFICATION</scope>
</reference>
<dbReference type="Proteomes" id="UP000005226">
    <property type="component" value="Chromosome 13"/>
</dbReference>
<feature type="compositionally biased region" description="Basic residues" evidence="3">
    <location>
        <begin position="707"/>
        <end position="720"/>
    </location>
</feature>
<dbReference type="Ensembl" id="ENSTRUT00000046108.3">
    <property type="protein sequence ID" value="ENSTRUP00000045954.3"/>
    <property type="gene ID" value="ENSTRUG00000017926.3"/>
</dbReference>
<reference evidence="4" key="3">
    <citation type="submission" date="2025-09" db="UniProtKB">
        <authorList>
            <consortium name="Ensembl"/>
        </authorList>
    </citation>
    <scope>IDENTIFICATION</scope>
</reference>
<evidence type="ECO:0000256" key="3">
    <source>
        <dbReference type="SAM" id="MobiDB-lite"/>
    </source>
</evidence>
<feature type="compositionally biased region" description="Acidic residues" evidence="3">
    <location>
        <begin position="184"/>
        <end position="209"/>
    </location>
</feature>
<feature type="compositionally biased region" description="Polar residues" evidence="3">
    <location>
        <begin position="134"/>
        <end position="143"/>
    </location>
</feature>
<proteinExistence type="predicted"/>
<name>H2V9R4_TAKRU</name>
<dbReference type="eggNOG" id="ENOG502QWDZ">
    <property type="taxonomic scope" value="Eukaryota"/>
</dbReference>
<dbReference type="OMA" id="ERSEIWE"/>
<feature type="region of interest" description="Disordered" evidence="3">
    <location>
        <begin position="118"/>
        <end position="218"/>
    </location>
</feature>
<protein>
    <recommendedName>
        <fullName evidence="6">Cell cycle progression 1</fullName>
    </recommendedName>
</protein>
<keyword evidence="5" id="KW-1185">Reference proteome</keyword>